<feature type="region of interest" description="Disordered" evidence="1">
    <location>
        <begin position="57"/>
        <end position="136"/>
    </location>
</feature>
<accession>A0A2W5VGR7</accession>
<gene>
    <name evidence="2" type="ORF">DI526_05885</name>
</gene>
<evidence type="ECO:0000313" key="3">
    <source>
        <dbReference type="Proteomes" id="UP000249393"/>
    </source>
</evidence>
<name>A0A2W5VGR7_9CAUL</name>
<dbReference type="Proteomes" id="UP000249393">
    <property type="component" value="Unassembled WGS sequence"/>
</dbReference>
<dbReference type="AlphaFoldDB" id="A0A2W5VGR7"/>
<reference evidence="2 3" key="1">
    <citation type="submission" date="2017-08" db="EMBL/GenBank/DDBJ databases">
        <title>Infants hospitalized years apart are colonized by the same room-sourced microbial strains.</title>
        <authorList>
            <person name="Brooks B."/>
            <person name="Olm M.R."/>
            <person name="Firek B.A."/>
            <person name="Baker R."/>
            <person name="Thomas B.C."/>
            <person name="Morowitz M.J."/>
            <person name="Banfield J.F."/>
        </authorList>
    </citation>
    <scope>NUCLEOTIDE SEQUENCE [LARGE SCALE GENOMIC DNA]</scope>
    <source>
        <strain evidence="2">S2_003_000_R2_4</strain>
    </source>
</reference>
<protein>
    <submittedName>
        <fullName evidence="2">Uncharacterized protein</fullName>
    </submittedName>
</protein>
<comment type="caution">
    <text evidence="2">The sequence shown here is derived from an EMBL/GenBank/DDBJ whole genome shotgun (WGS) entry which is preliminary data.</text>
</comment>
<sequence length="279" mass="28875">MLHRSSDRRFGPWRGESMARWRRRGGKGAALVVSLAAHAAAVAVLLSAHVTPAPPEPPSVMVSLVDPPEPPPPPPPPPPAPHDAPKSPVNAPKKPPSPEKPKDKARAAPRSPLRVTKAPIPKDVTPLPANPKPAPARVMGLGEAELMGAASAGSGSGGGGGGAGCDMVRLLQEGLRKNPRARASLMRAHAATVGAGRAPLVWSGDWVRTDGEEGDGLSGLREMIMMEVAFAPAACRAEPMRGLVLISLNDGPGAARFALGGGHWRWSDLLFAKGARRGG</sequence>
<feature type="compositionally biased region" description="Basic and acidic residues" evidence="1">
    <location>
        <begin position="96"/>
        <end position="106"/>
    </location>
</feature>
<evidence type="ECO:0000313" key="2">
    <source>
        <dbReference type="EMBL" id="PZR35816.1"/>
    </source>
</evidence>
<proteinExistence type="predicted"/>
<organism evidence="2 3">
    <name type="scientific">Caulobacter segnis</name>
    <dbReference type="NCBI Taxonomy" id="88688"/>
    <lineage>
        <taxon>Bacteria</taxon>
        <taxon>Pseudomonadati</taxon>
        <taxon>Pseudomonadota</taxon>
        <taxon>Alphaproteobacteria</taxon>
        <taxon>Caulobacterales</taxon>
        <taxon>Caulobacteraceae</taxon>
        <taxon>Caulobacter</taxon>
    </lineage>
</organism>
<dbReference type="EMBL" id="QFQZ01000012">
    <property type="protein sequence ID" value="PZR35816.1"/>
    <property type="molecule type" value="Genomic_DNA"/>
</dbReference>
<feature type="compositionally biased region" description="Pro residues" evidence="1">
    <location>
        <begin position="67"/>
        <end position="82"/>
    </location>
</feature>
<dbReference type="PRINTS" id="PR01217">
    <property type="entry name" value="PRICHEXTENSN"/>
</dbReference>
<evidence type="ECO:0000256" key="1">
    <source>
        <dbReference type="SAM" id="MobiDB-lite"/>
    </source>
</evidence>